<protein>
    <recommendedName>
        <fullName evidence="3">Enoyl-CoA hydratase/isomerase family protein</fullName>
    </recommendedName>
</protein>
<reference evidence="1 2" key="1">
    <citation type="submission" date="2019-11" db="EMBL/GenBank/DDBJ databases">
        <authorList>
            <person name="He Y."/>
        </authorList>
    </citation>
    <scope>NUCLEOTIDE SEQUENCE [LARGE SCALE GENOMIC DNA]</scope>
    <source>
        <strain evidence="1 2">SCSIO 58843</strain>
    </source>
</reference>
<dbReference type="GO" id="GO:0006635">
    <property type="term" value="P:fatty acid beta-oxidation"/>
    <property type="evidence" value="ECO:0007669"/>
    <property type="project" value="TreeGrafter"/>
</dbReference>
<dbReference type="Pfam" id="PF00378">
    <property type="entry name" value="ECH_1"/>
    <property type="match status" value="1"/>
</dbReference>
<dbReference type="PANTHER" id="PTHR11941:SF54">
    <property type="entry name" value="ENOYL-COA HYDRATASE, MITOCHONDRIAL"/>
    <property type="match status" value="1"/>
</dbReference>
<dbReference type="PANTHER" id="PTHR11941">
    <property type="entry name" value="ENOYL-COA HYDRATASE-RELATED"/>
    <property type="match status" value="1"/>
</dbReference>
<sequence length="106" mass="10905">MLPAAAGTQSLGRLLGAPAATPHVMLGETIDADEAARRGIVHRVVAPEALEDEALGVARRLAALDPAAARVAKRALRVAADLPLADGLAAELRLARLAAARARHPQ</sequence>
<evidence type="ECO:0000313" key="2">
    <source>
        <dbReference type="Proteomes" id="UP000334019"/>
    </source>
</evidence>
<dbReference type="KEGG" id="atq:GH723_02385"/>
<dbReference type="AlphaFoldDB" id="A0A5Q2REK7"/>
<gene>
    <name evidence="1" type="ORF">GH723_02385</name>
</gene>
<dbReference type="Gene3D" id="3.90.226.10">
    <property type="entry name" value="2-enoyl-CoA Hydratase, Chain A, domain 1"/>
    <property type="match status" value="1"/>
</dbReference>
<dbReference type="GO" id="GO:0003824">
    <property type="term" value="F:catalytic activity"/>
    <property type="evidence" value="ECO:0007669"/>
    <property type="project" value="UniProtKB-ARBA"/>
</dbReference>
<dbReference type="InterPro" id="IPR029045">
    <property type="entry name" value="ClpP/crotonase-like_dom_sf"/>
</dbReference>
<name>A0A5Q2REK7_9ACTN</name>
<organism evidence="1 2">
    <name type="scientific">Actinomarinicola tropica</name>
    <dbReference type="NCBI Taxonomy" id="2789776"/>
    <lineage>
        <taxon>Bacteria</taxon>
        <taxon>Bacillati</taxon>
        <taxon>Actinomycetota</taxon>
        <taxon>Acidimicrobiia</taxon>
        <taxon>Acidimicrobiales</taxon>
        <taxon>Iamiaceae</taxon>
        <taxon>Actinomarinicola</taxon>
    </lineage>
</organism>
<dbReference type="EMBL" id="CP045851">
    <property type="protein sequence ID" value="QGG94044.1"/>
    <property type="molecule type" value="Genomic_DNA"/>
</dbReference>
<dbReference type="Proteomes" id="UP000334019">
    <property type="component" value="Chromosome"/>
</dbReference>
<evidence type="ECO:0008006" key="3">
    <source>
        <dbReference type="Google" id="ProtNLM"/>
    </source>
</evidence>
<dbReference type="SUPFAM" id="SSF52096">
    <property type="entry name" value="ClpP/crotonase"/>
    <property type="match status" value="1"/>
</dbReference>
<dbReference type="InterPro" id="IPR001753">
    <property type="entry name" value="Enoyl-CoA_hydra/iso"/>
</dbReference>
<proteinExistence type="predicted"/>
<accession>A0A5Q2REK7</accession>
<evidence type="ECO:0000313" key="1">
    <source>
        <dbReference type="EMBL" id="QGG94044.1"/>
    </source>
</evidence>
<keyword evidence="2" id="KW-1185">Reference proteome</keyword>